<evidence type="ECO:0000256" key="14">
    <source>
        <dbReference type="ARBA" id="ARBA00045077"/>
    </source>
</evidence>
<dbReference type="InterPro" id="IPR049892">
    <property type="entry name" value="AA9"/>
</dbReference>
<dbReference type="GO" id="GO:0005576">
    <property type="term" value="C:extracellular region"/>
    <property type="evidence" value="ECO:0007669"/>
    <property type="project" value="UniProtKB-SubCell"/>
</dbReference>
<feature type="chain" id="PRO_5025549877" description="lytic cellulose monooxygenase (C4-dehydrogenating)" evidence="16">
    <location>
        <begin position="20"/>
        <end position="256"/>
    </location>
</feature>
<dbReference type="GO" id="GO:0030245">
    <property type="term" value="P:cellulose catabolic process"/>
    <property type="evidence" value="ECO:0007669"/>
    <property type="project" value="UniProtKB-KW"/>
</dbReference>
<accession>A0A6A6JCR4</accession>
<comment type="subcellular location">
    <subcellularLocation>
        <location evidence="2">Secreted</location>
    </subcellularLocation>
</comment>
<evidence type="ECO:0000256" key="1">
    <source>
        <dbReference type="ARBA" id="ARBA00001973"/>
    </source>
</evidence>
<comment type="catalytic activity">
    <reaction evidence="14">
        <text>[(1-&gt;4)-beta-D-glucosyl]n+m + reduced acceptor + O2 = 4-dehydro-beta-D-glucosyl-[(1-&gt;4)-beta-D-glucosyl]n-1 + [(1-&gt;4)-beta-D-glucosyl]m + acceptor + H2O.</text>
        <dbReference type="EC" id="1.14.99.56"/>
    </reaction>
</comment>
<evidence type="ECO:0000256" key="6">
    <source>
        <dbReference type="ARBA" id="ARBA00023001"/>
    </source>
</evidence>
<evidence type="ECO:0000256" key="16">
    <source>
        <dbReference type="SAM" id="SignalP"/>
    </source>
</evidence>
<comment type="similarity">
    <text evidence="13">Belongs to the polysaccharide monooxygenase AA9 family.</text>
</comment>
<protein>
    <recommendedName>
        <fullName evidence="15">lytic cellulose monooxygenase (C4-dehydrogenating)</fullName>
        <ecNumber evidence="15">1.14.99.56</ecNumber>
    </recommendedName>
</protein>
<dbReference type="GO" id="GO:0046872">
    <property type="term" value="F:metal ion binding"/>
    <property type="evidence" value="ECO:0007669"/>
    <property type="project" value="UniProtKB-KW"/>
</dbReference>
<keyword evidence="5 16" id="KW-0732">Signal</keyword>
<evidence type="ECO:0000256" key="5">
    <source>
        <dbReference type="ARBA" id="ARBA00022729"/>
    </source>
</evidence>
<dbReference type="GeneID" id="54552027"/>
<evidence type="ECO:0000256" key="2">
    <source>
        <dbReference type="ARBA" id="ARBA00004613"/>
    </source>
</evidence>
<dbReference type="AlphaFoldDB" id="A0A6A6JCR4"/>
<dbReference type="Proteomes" id="UP000800097">
    <property type="component" value="Unassembled WGS sequence"/>
</dbReference>
<feature type="signal peptide" evidence="16">
    <location>
        <begin position="1"/>
        <end position="19"/>
    </location>
</feature>
<evidence type="ECO:0000256" key="11">
    <source>
        <dbReference type="ARBA" id="ARBA00023277"/>
    </source>
</evidence>
<keyword evidence="4" id="KW-0479">Metal-binding</keyword>
<sequence length="256" mass="28777">MRSPCALILCSALGYLAEAHNIFGILLVNGTESPEWKYVRDVARVYPDPLRPEDEFQKTIPDYDMDGANITCGRNAFDAAAKTETADVLAGSEVGFRVSWSGGEARGGIYHQGPLQAYLSRAPNDDLEHYRGDGDWFKIAWNKPTTNYHWDTWGATEWNFTIPLKTPPGRYLLRVEDFMPSHIQGQTQWYINCAHVNIIGQGGGNPSGFARFPGTYRYDDPGIWIPVNQYENGGWVKNEDMRLQDYVPPGPPVWTG</sequence>
<evidence type="ECO:0000256" key="12">
    <source>
        <dbReference type="ARBA" id="ARBA00023326"/>
    </source>
</evidence>
<evidence type="ECO:0000256" key="8">
    <source>
        <dbReference type="ARBA" id="ARBA00023008"/>
    </source>
</evidence>
<dbReference type="PANTHER" id="PTHR33353">
    <property type="entry name" value="PUTATIVE (AFU_ORTHOLOGUE AFUA_1G12560)-RELATED"/>
    <property type="match status" value="1"/>
</dbReference>
<dbReference type="Pfam" id="PF03443">
    <property type="entry name" value="AA9"/>
    <property type="match status" value="1"/>
</dbReference>
<keyword evidence="3" id="KW-0964">Secreted</keyword>
<evidence type="ECO:0000313" key="19">
    <source>
        <dbReference type="Proteomes" id="UP000800097"/>
    </source>
</evidence>
<evidence type="ECO:0000256" key="4">
    <source>
        <dbReference type="ARBA" id="ARBA00022723"/>
    </source>
</evidence>
<comment type="cofactor">
    <cofactor evidence="1">
        <name>Cu(2+)</name>
        <dbReference type="ChEBI" id="CHEBI:29036"/>
    </cofactor>
</comment>
<feature type="domain" description="Auxiliary Activity family 9 catalytic" evidence="17">
    <location>
        <begin position="20"/>
        <end position="229"/>
    </location>
</feature>
<keyword evidence="7" id="KW-0560">Oxidoreductase</keyword>
<keyword evidence="19" id="KW-1185">Reference proteome</keyword>
<reference evidence="18" key="1">
    <citation type="journal article" date="2020" name="Stud. Mycol.">
        <title>101 Dothideomycetes genomes: a test case for predicting lifestyles and emergence of pathogens.</title>
        <authorList>
            <person name="Haridas S."/>
            <person name="Albert R."/>
            <person name="Binder M."/>
            <person name="Bloem J."/>
            <person name="Labutti K."/>
            <person name="Salamov A."/>
            <person name="Andreopoulos B."/>
            <person name="Baker S."/>
            <person name="Barry K."/>
            <person name="Bills G."/>
            <person name="Bluhm B."/>
            <person name="Cannon C."/>
            <person name="Castanera R."/>
            <person name="Culley D."/>
            <person name="Daum C."/>
            <person name="Ezra D."/>
            <person name="Gonzalez J."/>
            <person name="Henrissat B."/>
            <person name="Kuo A."/>
            <person name="Liang C."/>
            <person name="Lipzen A."/>
            <person name="Lutzoni F."/>
            <person name="Magnuson J."/>
            <person name="Mondo S."/>
            <person name="Nolan M."/>
            <person name="Ohm R."/>
            <person name="Pangilinan J."/>
            <person name="Park H.-J."/>
            <person name="Ramirez L."/>
            <person name="Alfaro M."/>
            <person name="Sun H."/>
            <person name="Tritt A."/>
            <person name="Yoshinaga Y."/>
            <person name="Zwiers L.-H."/>
            <person name="Turgeon B."/>
            <person name="Goodwin S."/>
            <person name="Spatafora J."/>
            <person name="Crous P."/>
            <person name="Grigoriev I."/>
        </authorList>
    </citation>
    <scope>NUCLEOTIDE SEQUENCE</scope>
    <source>
        <strain evidence="18">CBS 379.55</strain>
    </source>
</reference>
<evidence type="ECO:0000256" key="3">
    <source>
        <dbReference type="ARBA" id="ARBA00022525"/>
    </source>
</evidence>
<organism evidence="18 19">
    <name type="scientific">Westerdykella ornata</name>
    <dbReference type="NCBI Taxonomy" id="318751"/>
    <lineage>
        <taxon>Eukaryota</taxon>
        <taxon>Fungi</taxon>
        <taxon>Dikarya</taxon>
        <taxon>Ascomycota</taxon>
        <taxon>Pezizomycotina</taxon>
        <taxon>Dothideomycetes</taxon>
        <taxon>Pleosporomycetidae</taxon>
        <taxon>Pleosporales</taxon>
        <taxon>Sporormiaceae</taxon>
        <taxon>Westerdykella</taxon>
    </lineage>
</organism>
<evidence type="ECO:0000256" key="7">
    <source>
        <dbReference type="ARBA" id="ARBA00023002"/>
    </source>
</evidence>
<dbReference type="PANTHER" id="PTHR33353:SF10">
    <property type="entry name" value="ENDO-BETA-1,4-GLUCANASE D"/>
    <property type="match status" value="1"/>
</dbReference>
<evidence type="ECO:0000256" key="10">
    <source>
        <dbReference type="ARBA" id="ARBA00023157"/>
    </source>
</evidence>
<evidence type="ECO:0000256" key="9">
    <source>
        <dbReference type="ARBA" id="ARBA00023033"/>
    </source>
</evidence>
<keyword evidence="12" id="KW-0624">Polysaccharide degradation</keyword>
<evidence type="ECO:0000313" key="18">
    <source>
        <dbReference type="EMBL" id="KAF2274014.1"/>
    </source>
</evidence>
<name>A0A6A6JCR4_WESOR</name>
<dbReference type="EC" id="1.14.99.56" evidence="15"/>
<keyword evidence="8" id="KW-0186">Copper</keyword>
<gene>
    <name evidence="18" type="ORF">EI97DRAFT_435397</name>
</gene>
<proteinExistence type="inferred from homology"/>
<keyword evidence="10" id="KW-1015">Disulfide bond</keyword>
<dbReference type="RefSeq" id="XP_033651553.1">
    <property type="nucleotide sequence ID" value="XM_033798852.1"/>
</dbReference>
<keyword evidence="9" id="KW-0503">Monooxygenase</keyword>
<evidence type="ECO:0000256" key="13">
    <source>
        <dbReference type="ARBA" id="ARBA00044502"/>
    </source>
</evidence>
<dbReference type="OrthoDB" id="6038816at2759"/>
<dbReference type="EMBL" id="ML986505">
    <property type="protein sequence ID" value="KAF2274014.1"/>
    <property type="molecule type" value="Genomic_DNA"/>
</dbReference>
<dbReference type="Gene3D" id="2.70.50.70">
    <property type="match status" value="1"/>
</dbReference>
<dbReference type="GO" id="GO:0004497">
    <property type="term" value="F:monooxygenase activity"/>
    <property type="evidence" value="ECO:0007669"/>
    <property type="project" value="UniProtKB-KW"/>
</dbReference>
<evidence type="ECO:0000259" key="17">
    <source>
        <dbReference type="Pfam" id="PF03443"/>
    </source>
</evidence>
<dbReference type="InterPro" id="IPR005103">
    <property type="entry name" value="AA9_LPMO"/>
</dbReference>
<keyword evidence="6" id="KW-0136">Cellulose degradation</keyword>
<evidence type="ECO:0000256" key="15">
    <source>
        <dbReference type="ARBA" id="ARBA00047174"/>
    </source>
</evidence>
<keyword evidence="11" id="KW-0119">Carbohydrate metabolism</keyword>